<accession>A0A9E2KCL1</accession>
<organism evidence="2 3">
    <name type="scientific">Candidatus Cellulosilyticum pullistercoris</name>
    <dbReference type="NCBI Taxonomy" id="2838521"/>
    <lineage>
        <taxon>Bacteria</taxon>
        <taxon>Bacillati</taxon>
        <taxon>Bacillota</taxon>
        <taxon>Clostridia</taxon>
        <taxon>Lachnospirales</taxon>
        <taxon>Cellulosilyticaceae</taxon>
        <taxon>Cellulosilyticum</taxon>
    </lineage>
</organism>
<name>A0A9E2KCL1_9FIRM</name>
<evidence type="ECO:0000259" key="1">
    <source>
        <dbReference type="Pfam" id="PF04069"/>
    </source>
</evidence>
<dbReference type="GO" id="GO:0022857">
    <property type="term" value="F:transmembrane transporter activity"/>
    <property type="evidence" value="ECO:0007669"/>
    <property type="project" value="InterPro"/>
</dbReference>
<protein>
    <recommendedName>
        <fullName evidence="1">ABC-type glycine betaine transport system substrate-binding domain-containing protein</fullName>
    </recommendedName>
</protein>
<evidence type="ECO:0000313" key="3">
    <source>
        <dbReference type="Proteomes" id="UP000824229"/>
    </source>
</evidence>
<feature type="domain" description="ABC-type glycine betaine transport system substrate-binding" evidence="1">
    <location>
        <begin position="1"/>
        <end position="43"/>
    </location>
</feature>
<reference evidence="2" key="2">
    <citation type="submission" date="2021-04" db="EMBL/GenBank/DDBJ databases">
        <authorList>
            <person name="Gilroy R."/>
        </authorList>
    </citation>
    <scope>NUCLEOTIDE SEQUENCE</scope>
    <source>
        <strain evidence="2">B5-657</strain>
    </source>
</reference>
<dbReference type="Proteomes" id="UP000824229">
    <property type="component" value="Unassembled WGS sequence"/>
</dbReference>
<evidence type="ECO:0000313" key="2">
    <source>
        <dbReference type="EMBL" id="MBU3804186.1"/>
    </source>
</evidence>
<sequence>YPEITEIIQELGEHLTNEVMMELNYKVDELQESPSQVAKEFLKHEGLI</sequence>
<dbReference type="AlphaFoldDB" id="A0A9E2KCL1"/>
<dbReference type="SUPFAM" id="SSF53850">
    <property type="entry name" value="Periplasmic binding protein-like II"/>
    <property type="match status" value="1"/>
</dbReference>
<dbReference type="GO" id="GO:0043190">
    <property type="term" value="C:ATP-binding cassette (ABC) transporter complex"/>
    <property type="evidence" value="ECO:0007669"/>
    <property type="project" value="InterPro"/>
</dbReference>
<comment type="caution">
    <text evidence="2">The sequence shown here is derived from an EMBL/GenBank/DDBJ whole genome shotgun (WGS) entry which is preliminary data.</text>
</comment>
<dbReference type="Gene3D" id="3.40.190.10">
    <property type="entry name" value="Periplasmic binding protein-like II"/>
    <property type="match status" value="1"/>
</dbReference>
<dbReference type="EMBL" id="JAHLFQ010000121">
    <property type="protein sequence ID" value="MBU3804186.1"/>
    <property type="molecule type" value="Genomic_DNA"/>
</dbReference>
<gene>
    <name evidence="2" type="ORF">H9872_05480</name>
</gene>
<feature type="non-terminal residue" evidence="2">
    <location>
        <position position="1"/>
    </location>
</feature>
<reference evidence="2" key="1">
    <citation type="journal article" date="2021" name="PeerJ">
        <title>Extensive microbial diversity within the chicken gut microbiome revealed by metagenomics and culture.</title>
        <authorList>
            <person name="Gilroy R."/>
            <person name="Ravi A."/>
            <person name="Getino M."/>
            <person name="Pursley I."/>
            <person name="Horton D.L."/>
            <person name="Alikhan N.F."/>
            <person name="Baker D."/>
            <person name="Gharbi K."/>
            <person name="Hall N."/>
            <person name="Watson M."/>
            <person name="Adriaenssens E.M."/>
            <person name="Foster-Nyarko E."/>
            <person name="Jarju S."/>
            <person name="Secka A."/>
            <person name="Antonio M."/>
            <person name="Oren A."/>
            <person name="Chaudhuri R.R."/>
            <person name="La Ragione R."/>
            <person name="Hildebrand F."/>
            <person name="Pallen M.J."/>
        </authorList>
    </citation>
    <scope>NUCLEOTIDE SEQUENCE</scope>
    <source>
        <strain evidence="2">B5-657</strain>
    </source>
</reference>
<dbReference type="Pfam" id="PF04069">
    <property type="entry name" value="OpuAC"/>
    <property type="match status" value="1"/>
</dbReference>
<proteinExistence type="predicted"/>
<dbReference type="InterPro" id="IPR007210">
    <property type="entry name" value="ABC_Gly_betaine_transp_sub-bd"/>
</dbReference>